<evidence type="ECO:0000259" key="1">
    <source>
        <dbReference type="Pfam" id="PF00535"/>
    </source>
</evidence>
<feature type="domain" description="Glycosyltransferase 2-like" evidence="1">
    <location>
        <begin position="3"/>
        <end position="140"/>
    </location>
</feature>
<comment type="caution">
    <text evidence="2">The sequence shown here is derived from an EMBL/GenBank/DDBJ whole genome shotgun (WGS) entry which is preliminary data.</text>
</comment>
<dbReference type="Proteomes" id="UP000233517">
    <property type="component" value="Unassembled WGS sequence"/>
</dbReference>
<organism evidence="2 3">
    <name type="scientific">Candidatus Falkowbacteria bacterium HGW-Falkowbacteria-1</name>
    <dbReference type="NCBI Taxonomy" id="2013768"/>
    <lineage>
        <taxon>Bacteria</taxon>
        <taxon>Candidatus Falkowiibacteriota</taxon>
    </lineage>
</organism>
<dbReference type="CDD" id="cd00761">
    <property type="entry name" value="Glyco_tranf_GTA_type"/>
    <property type="match status" value="1"/>
</dbReference>
<sequence>MISIIIPVYNGEKTLVGTVNSIEKQTYRDFEVVIVNDGSKDNTRSVFEKFAETFKLENDYYFINQENKGAPAARNRGLKEARGKYLFFCDADAILKSDALEKMLTKLEENPSAAYAYSSFYWGKKLFKLWPFDTEKLKKMPYIHTMSLIRRESFPEKAWDESIKKLQDWDLWLTMLECGHQGIFIEEVLFKVKPVGTISSWIPAFAYKAFPFLPSVKKYKQAVKIIKTKHNLS</sequence>
<dbReference type="InterPro" id="IPR029044">
    <property type="entry name" value="Nucleotide-diphossugar_trans"/>
</dbReference>
<dbReference type="PANTHER" id="PTHR43685:SF11">
    <property type="entry name" value="GLYCOSYLTRANSFERASE TAGX-RELATED"/>
    <property type="match status" value="1"/>
</dbReference>
<evidence type="ECO:0000313" key="2">
    <source>
        <dbReference type="EMBL" id="PKM91346.1"/>
    </source>
</evidence>
<dbReference type="Gene3D" id="3.90.550.10">
    <property type="entry name" value="Spore Coat Polysaccharide Biosynthesis Protein SpsA, Chain A"/>
    <property type="match status" value="1"/>
</dbReference>
<name>A0A2N2E9I9_9BACT</name>
<proteinExistence type="predicted"/>
<dbReference type="PANTHER" id="PTHR43685">
    <property type="entry name" value="GLYCOSYLTRANSFERASE"/>
    <property type="match status" value="1"/>
</dbReference>
<dbReference type="InterPro" id="IPR001173">
    <property type="entry name" value="Glyco_trans_2-like"/>
</dbReference>
<dbReference type="EMBL" id="PHAI01000002">
    <property type="protein sequence ID" value="PKM91346.1"/>
    <property type="molecule type" value="Genomic_DNA"/>
</dbReference>
<dbReference type="InterPro" id="IPR050834">
    <property type="entry name" value="Glycosyltransf_2"/>
</dbReference>
<accession>A0A2N2E9I9</accession>
<protein>
    <recommendedName>
        <fullName evidence="1">Glycosyltransferase 2-like domain-containing protein</fullName>
    </recommendedName>
</protein>
<reference evidence="2 3" key="1">
    <citation type="journal article" date="2017" name="ISME J.">
        <title>Potential for microbial H2 and metal transformations associated with novel bacteria and archaea in deep terrestrial subsurface sediments.</title>
        <authorList>
            <person name="Hernsdorf A.W."/>
            <person name="Amano Y."/>
            <person name="Miyakawa K."/>
            <person name="Ise K."/>
            <person name="Suzuki Y."/>
            <person name="Anantharaman K."/>
            <person name="Probst A."/>
            <person name="Burstein D."/>
            <person name="Thomas B.C."/>
            <person name="Banfield J.F."/>
        </authorList>
    </citation>
    <scope>NUCLEOTIDE SEQUENCE [LARGE SCALE GENOMIC DNA]</scope>
    <source>
        <strain evidence="2">HGW-Falkowbacteria-1</strain>
    </source>
</reference>
<dbReference type="SUPFAM" id="SSF53448">
    <property type="entry name" value="Nucleotide-diphospho-sugar transferases"/>
    <property type="match status" value="1"/>
</dbReference>
<dbReference type="AlphaFoldDB" id="A0A2N2E9I9"/>
<dbReference type="Pfam" id="PF00535">
    <property type="entry name" value="Glycos_transf_2"/>
    <property type="match status" value="1"/>
</dbReference>
<gene>
    <name evidence="2" type="ORF">CVU82_01990</name>
</gene>
<evidence type="ECO:0000313" key="3">
    <source>
        <dbReference type="Proteomes" id="UP000233517"/>
    </source>
</evidence>